<dbReference type="InterPro" id="IPR039367">
    <property type="entry name" value="Och1-like"/>
</dbReference>
<dbReference type="GO" id="GO:0006487">
    <property type="term" value="P:protein N-linked glycosylation"/>
    <property type="evidence" value="ECO:0007669"/>
    <property type="project" value="TreeGrafter"/>
</dbReference>
<organism evidence="3 4">
    <name type="scientific">Pichia angusta</name>
    <name type="common">Yeast</name>
    <name type="synonym">Hansenula polymorpha</name>
    <dbReference type="NCBI Taxonomy" id="870730"/>
    <lineage>
        <taxon>Eukaryota</taxon>
        <taxon>Fungi</taxon>
        <taxon>Dikarya</taxon>
        <taxon>Ascomycota</taxon>
        <taxon>Saccharomycotina</taxon>
        <taxon>Pichiomycetes</taxon>
        <taxon>Pichiales</taxon>
        <taxon>Pichiaceae</taxon>
        <taxon>Ogataea</taxon>
    </lineage>
</organism>
<dbReference type="InterPro" id="IPR029044">
    <property type="entry name" value="Nucleotide-diphossugar_trans"/>
</dbReference>
<dbReference type="Proteomes" id="UP001196530">
    <property type="component" value="Unassembled WGS sequence"/>
</dbReference>
<keyword evidence="2" id="KW-1133">Transmembrane helix</keyword>
<name>A0AAN6DE43_PICAN</name>
<dbReference type="InterPro" id="IPR007577">
    <property type="entry name" value="GlycoTrfase_DXD_sugar-bd_CS"/>
</dbReference>
<evidence type="ECO:0000313" key="4">
    <source>
        <dbReference type="Proteomes" id="UP001196530"/>
    </source>
</evidence>
<reference evidence="3" key="1">
    <citation type="journal article" date="2021" name="G3 (Bethesda)">
        <title>Genomic diversity, chromosomal rearrangements, and interspecies hybridization in the ogataea polymorpha species complex.</title>
        <authorList>
            <person name="Hanson S.J."/>
            <person name="Cinneide E.O."/>
            <person name="Salzberg L.I."/>
            <person name="Wolfe K.H."/>
            <person name="McGowan J."/>
            <person name="Fitzpatrick D.A."/>
            <person name="Matlin K."/>
        </authorList>
    </citation>
    <scope>NUCLEOTIDE SEQUENCE</scope>
    <source>
        <strain evidence="3">61-244</strain>
    </source>
</reference>
<dbReference type="AlphaFoldDB" id="A0AAN6DE43"/>
<comment type="caution">
    <text evidence="3">The sequence shown here is derived from an EMBL/GenBank/DDBJ whole genome shotgun (WGS) entry which is preliminary data.</text>
</comment>
<dbReference type="PANTHER" id="PTHR31834:SF9">
    <property type="entry name" value="INITIATION-SPECIFIC ALPHA-1,6-MANNOSYLTRANSFERASE"/>
    <property type="match status" value="1"/>
</dbReference>
<dbReference type="Pfam" id="PF04488">
    <property type="entry name" value="Gly_transf_sug"/>
    <property type="match status" value="1"/>
</dbReference>
<dbReference type="EMBL" id="JAHLUX010000008">
    <property type="protein sequence ID" value="KAG7817117.1"/>
    <property type="molecule type" value="Genomic_DNA"/>
</dbReference>
<dbReference type="Gene3D" id="3.90.550.20">
    <property type="match status" value="1"/>
</dbReference>
<proteinExistence type="inferred from homology"/>
<dbReference type="GO" id="GO:0000009">
    <property type="term" value="F:alpha-1,6-mannosyltransferase activity"/>
    <property type="evidence" value="ECO:0007669"/>
    <property type="project" value="InterPro"/>
</dbReference>
<gene>
    <name evidence="3" type="ORF">KL928_003852</name>
</gene>
<protein>
    <submittedName>
        <fullName evidence="3">Uncharacterized protein</fullName>
    </submittedName>
</protein>
<evidence type="ECO:0000256" key="2">
    <source>
        <dbReference type="SAM" id="Phobius"/>
    </source>
</evidence>
<keyword evidence="2" id="KW-0472">Membrane</keyword>
<accession>A0AAN6DE43</accession>
<evidence type="ECO:0000256" key="1">
    <source>
        <dbReference type="ARBA" id="ARBA00009003"/>
    </source>
</evidence>
<dbReference type="GO" id="GO:0000136">
    <property type="term" value="C:mannan polymerase complex"/>
    <property type="evidence" value="ECO:0007669"/>
    <property type="project" value="TreeGrafter"/>
</dbReference>
<keyword evidence="2" id="KW-0812">Transmembrane</keyword>
<dbReference type="GeneID" id="66127903"/>
<feature type="transmembrane region" description="Helical" evidence="2">
    <location>
        <begin position="27"/>
        <end position="47"/>
    </location>
</feature>
<evidence type="ECO:0000313" key="3">
    <source>
        <dbReference type="EMBL" id="KAG7817117.1"/>
    </source>
</evidence>
<sequence>MGAVLGLIWPGTKKTQSMKRKLIRGKYVWLMAIGIFLFFEVAFQTSYSTLKLAANSPTFHQLSFLTSLKSTDGLSAIERKLLAAFPFEETEPEKNLFQLWGAEPQTGDLPAEVTQMVLEWSSENPSHVHNVLEVPQAEAKVEEVLTATVPEVWDAYKRLPHARHKYEFLKYLLIYLFGGTYADIYVKLHKPIDKWYRPRMMFGRVYVGILGDLNEPDYDQHLNRRLTFSTSVFQARSRHPFLAKLIGRISQISLQQSKQLKKIDWETASQKCDSTGEPTVSFTGPSVFTDALMDYLNSIPKAVHASVAKPLHNLIVGPPVPQSQRFSYKKFTQIQAPSQVEDVVIYPQVSFQGPLDSQEYDYSDYFYAQPSNFSKWGYRSNLGLKTPKSG</sequence>
<dbReference type="SUPFAM" id="SSF53448">
    <property type="entry name" value="Nucleotide-diphospho-sugar transferases"/>
    <property type="match status" value="1"/>
</dbReference>
<comment type="similarity">
    <text evidence="1">Belongs to the glycosyltransferase 32 family.</text>
</comment>
<dbReference type="RefSeq" id="XP_043058546.1">
    <property type="nucleotide sequence ID" value="XM_043204485.1"/>
</dbReference>
<dbReference type="PANTHER" id="PTHR31834">
    <property type="entry name" value="INITIATION-SPECIFIC ALPHA-1,6-MANNOSYLTRANSFERASE"/>
    <property type="match status" value="1"/>
</dbReference>